<feature type="compositionally biased region" description="Basic and acidic residues" evidence="1">
    <location>
        <begin position="27"/>
        <end position="62"/>
    </location>
</feature>
<dbReference type="Gene3D" id="3.10.450.160">
    <property type="entry name" value="inner membrane protein cigr"/>
    <property type="match status" value="1"/>
</dbReference>
<name>A0AB39XNN4_9BRAD</name>
<feature type="compositionally biased region" description="Basic and acidic residues" evidence="1">
    <location>
        <begin position="75"/>
        <end position="92"/>
    </location>
</feature>
<feature type="compositionally biased region" description="Basic and acidic residues" evidence="1">
    <location>
        <begin position="274"/>
        <end position="285"/>
    </location>
</feature>
<dbReference type="Pfam" id="PF06823">
    <property type="entry name" value="DUF1236"/>
    <property type="match status" value="1"/>
</dbReference>
<feature type="compositionally biased region" description="Basic and acidic residues" evidence="1">
    <location>
        <begin position="107"/>
        <end position="196"/>
    </location>
</feature>
<organism evidence="3">
    <name type="scientific">Bradyrhizobium sp. LLZ17</name>
    <dbReference type="NCBI Taxonomy" id="3239388"/>
    <lineage>
        <taxon>Bacteria</taxon>
        <taxon>Pseudomonadati</taxon>
        <taxon>Pseudomonadota</taxon>
        <taxon>Alphaproteobacteria</taxon>
        <taxon>Hyphomicrobiales</taxon>
        <taxon>Nitrobacteraceae</taxon>
        <taxon>Bradyrhizobium</taxon>
    </lineage>
</organism>
<evidence type="ECO:0000256" key="1">
    <source>
        <dbReference type="SAM" id="MobiDB-lite"/>
    </source>
</evidence>
<feature type="compositionally biased region" description="Low complexity" evidence="1">
    <location>
        <begin position="248"/>
        <end position="271"/>
    </location>
</feature>
<feature type="signal peptide" evidence="2">
    <location>
        <begin position="1"/>
        <end position="23"/>
    </location>
</feature>
<protein>
    <submittedName>
        <fullName evidence="3">DUF1236 domain-containing protein</fullName>
    </submittedName>
</protein>
<evidence type="ECO:0000313" key="3">
    <source>
        <dbReference type="EMBL" id="XDV59054.1"/>
    </source>
</evidence>
<feature type="region of interest" description="Disordered" evidence="1">
    <location>
        <begin position="352"/>
        <end position="383"/>
    </location>
</feature>
<feature type="chain" id="PRO_5044257069" evidence="2">
    <location>
        <begin position="24"/>
        <end position="456"/>
    </location>
</feature>
<keyword evidence="2" id="KW-0732">Signal</keyword>
<accession>A0AB39XNN4</accession>
<dbReference type="InterPro" id="IPR009642">
    <property type="entry name" value="DUF1236"/>
</dbReference>
<feature type="compositionally biased region" description="Low complexity" evidence="1">
    <location>
        <begin position="200"/>
        <end position="215"/>
    </location>
</feature>
<evidence type="ECO:0000256" key="2">
    <source>
        <dbReference type="SAM" id="SignalP"/>
    </source>
</evidence>
<sequence>MRKHLMLSTAAVGLMLASGLAYAQAPGERKDEPKRTEEPAKGAAQQRERGSAQERTQERGPERAQGGQEKMQGAGREDKGGANRQANEEKNRPAAASERNQPNAKEQAQESREPGRDRNREAESAKQGRESGKNETGKNDTAKSDTAKSDAGKNDAGKNESGKSSAETKPDKSAPQKSTAESEKSKAGTAGEHNDRAGTAANQNERNQNQPPRNAAEQQQPAQQGNRPATATDTNRTPATNNAQTTPSQTGTQTNQASQSTQTNTQVSQQNRINPEKQVRISETLSRERIEPERNLNISIRVGETIPPRVRLHRLPPDIVSIEPEYRDYEYFATDDDVVIVEPQTHRIVSQVPRDPSRARAQMNDRGGSSMAAASGGSGTSNVNCRIMRRDASGNVTEAEPSTVGSSARTDSLSVTVQLPGGGSSAPIALGAPTGDIVVATQGQGDCTVTIEPQTR</sequence>
<proteinExistence type="predicted"/>
<dbReference type="AlphaFoldDB" id="A0AB39XNN4"/>
<dbReference type="RefSeq" id="WP_369723584.1">
    <property type="nucleotide sequence ID" value="NZ_CP165734.1"/>
</dbReference>
<dbReference type="EMBL" id="CP165734">
    <property type="protein sequence ID" value="XDV59054.1"/>
    <property type="molecule type" value="Genomic_DNA"/>
</dbReference>
<feature type="region of interest" description="Disordered" evidence="1">
    <location>
        <begin position="23"/>
        <end position="285"/>
    </location>
</feature>
<reference evidence="3" key="1">
    <citation type="submission" date="2024-08" db="EMBL/GenBank/DDBJ databases">
        <authorList>
            <person name="Chaddad Z."/>
            <person name="Lamrabet M."/>
            <person name="Bouhnik O."/>
            <person name="Alami S."/>
            <person name="Wipf D."/>
            <person name="Courty P.E."/>
            <person name="Missbah El Idrissi M."/>
        </authorList>
    </citation>
    <scope>NUCLEOTIDE SEQUENCE</scope>
    <source>
        <strain evidence="3">LLZ17</strain>
    </source>
</reference>
<gene>
    <name evidence="3" type="ORF">AB8Z38_06365</name>
</gene>
<feature type="compositionally biased region" description="Polar residues" evidence="1">
    <location>
        <begin position="216"/>
        <end position="247"/>
    </location>
</feature>